<protein>
    <recommendedName>
        <fullName evidence="4">Macroglobulin domain-containing protein</fullName>
    </recommendedName>
</protein>
<dbReference type="RefSeq" id="WP_188556879.1">
    <property type="nucleotide sequence ID" value="NZ_BMGS01000002.1"/>
</dbReference>
<feature type="region of interest" description="Disordered" evidence="1">
    <location>
        <begin position="272"/>
        <end position="294"/>
    </location>
</feature>
<evidence type="ECO:0008006" key="4">
    <source>
        <dbReference type="Google" id="ProtNLM"/>
    </source>
</evidence>
<comment type="caution">
    <text evidence="2">The sequence shown here is derived from an EMBL/GenBank/DDBJ whole genome shotgun (WGS) entry which is preliminary data.</text>
</comment>
<dbReference type="Proteomes" id="UP000601361">
    <property type="component" value="Unassembled WGS sequence"/>
</dbReference>
<gene>
    <name evidence="2" type="ORF">GCM10011378_11850</name>
</gene>
<dbReference type="EMBL" id="BMGS01000002">
    <property type="protein sequence ID" value="GGG37152.1"/>
    <property type="molecule type" value="Genomic_DNA"/>
</dbReference>
<accession>A0ABQ1WLJ7</accession>
<keyword evidence="3" id="KW-1185">Reference proteome</keyword>
<evidence type="ECO:0000313" key="3">
    <source>
        <dbReference type="Proteomes" id="UP000601361"/>
    </source>
</evidence>
<reference evidence="3" key="1">
    <citation type="journal article" date="2019" name="Int. J. Syst. Evol. Microbiol.">
        <title>The Global Catalogue of Microorganisms (GCM) 10K type strain sequencing project: providing services to taxonomists for standard genome sequencing and annotation.</title>
        <authorList>
            <consortium name="The Broad Institute Genomics Platform"/>
            <consortium name="The Broad Institute Genome Sequencing Center for Infectious Disease"/>
            <person name="Wu L."/>
            <person name="Ma J."/>
        </authorList>
    </citation>
    <scope>NUCLEOTIDE SEQUENCE [LARGE SCALE GENOMIC DNA]</scope>
    <source>
        <strain evidence="3">CGMCC 1.12990</strain>
    </source>
</reference>
<proteinExistence type="predicted"/>
<sequence length="294" mass="32019">MSFLFRVLLTLGILELGVSSVTAQHQVHLDVASFRNDDIAVKGGVVEMYVTVSGKNLTYQRRGPKLFQAAANVTLEAVRNDGTAVYQETLTLKPPVLRDTTAVIKNPLSFQKRINLPEGRYTVRAQMRDQYRATNVDIVEVPLTVEFGTGKPLLSSVVLLSRPASRSAVEANNFIRNGLSLTRAAGGLYARGMDKLYFYAELYNAPVGQALNVRYRLRTPKGSKDVATGQTTATAAQGKPTVVTGELDLSKVPAGDYSLTVEIRNSKNQVLSTQTTSLRRNPADYAPAGAVMPR</sequence>
<organism evidence="2 3">
    <name type="scientific">Hymenobacter glacieicola</name>
    <dbReference type="NCBI Taxonomy" id="1562124"/>
    <lineage>
        <taxon>Bacteria</taxon>
        <taxon>Pseudomonadati</taxon>
        <taxon>Bacteroidota</taxon>
        <taxon>Cytophagia</taxon>
        <taxon>Cytophagales</taxon>
        <taxon>Hymenobacteraceae</taxon>
        <taxon>Hymenobacter</taxon>
    </lineage>
</organism>
<name>A0ABQ1WLJ7_9BACT</name>
<evidence type="ECO:0000256" key="1">
    <source>
        <dbReference type="SAM" id="MobiDB-lite"/>
    </source>
</evidence>
<evidence type="ECO:0000313" key="2">
    <source>
        <dbReference type="EMBL" id="GGG37152.1"/>
    </source>
</evidence>